<dbReference type="EMBL" id="FZTC01000020">
    <property type="protein sequence ID" value="SNU36108.1"/>
    <property type="molecule type" value="Genomic_DNA"/>
</dbReference>
<dbReference type="Proteomes" id="UP000220639">
    <property type="component" value="Unassembled WGS sequence"/>
</dbReference>
<gene>
    <name evidence="1" type="ORF">KOSB73_270008</name>
</gene>
<sequence>MALILGHPPEYTHTPKGLPLNCQGGVGWWQVFGEFQHWREKPHFFPQK</sequence>
<protein>
    <submittedName>
        <fullName evidence="1">Uncharacterized protein</fullName>
    </submittedName>
</protein>
<reference evidence="2" key="1">
    <citation type="submission" date="2017-08" db="EMBL/GenBank/DDBJ databases">
        <authorList>
            <person name="Brisse S."/>
        </authorList>
    </citation>
    <scope>NUCLEOTIDE SEQUENCE [LARGE SCALE GENOMIC DNA]</scope>
    <source>
        <strain evidence="2">06D021</strain>
    </source>
</reference>
<dbReference type="AlphaFoldDB" id="A0A285B5F2"/>
<accession>A0A285B5F2</accession>
<evidence type="ECO:0000313" key="2">
    <source>
        <dbReference type="Proteomes" id="UP000220639"/>
    </source>
</evidence>
<proteinExistence type="predicted"/>
<organism evidence="1 2">
    <name type="scientific">Klebsiella grimontii</name>
    <dbReference type="NCBI Taxonomy" id="2058152"/>
    <lineage>
        <taxon>Bacteria</taxon>
        <taxon>Pseudomonadati</taxon>
        <taxon>Pseudomonadota</taxon>
        <taxon>Gammaproteobacteria</taxon>
        <taxon>Enterobacterales</taxon>
        <taxon>Enterobacteriaceae</taxon>
        <taxon>Klebsiella/Raoultella group</taxon>
        <taxon>Klebsiella</taxon>
    </lineage>
</organism>
<evidence type="ECO:0000313" key="1">
    <source>
        <dbReference type="EMBL" id="SNU36108.1"/>
    </source>
</evidence>
<name>A0A285B5F2_9ENTR</name>